<dbReference type="Gene3D" id="2.40.290.10">
    <property type="match status" value="1"/>
</dbReference>
<accession>A0ABD3RGV4</accession>
<evidence type="ECO:0000256" key="10">
    <source>
        <dbReference type="ARBA" id="ARBA00023242"/>
    </source>
</evidence>
<feature type="compositionally biased region" description="Acidic residues" evidence="11">
    <location>
        <begin position="99"/>
        <end position="117"/>
    </location>
</feature>
<dbReference type="Proteomes" id="UP001530377">
    <property type="component" value="Unassembled WGS sequence"/>
</dbReference>
<keyword evidence="2" id="KW-0547">Nucleotide-binding</keyword>
<protein>
    <recommendedName>
        <fullName evidence="12">SAP domain-containing protein</fullName>
    </recommendedName>
</protein>
<dbReference type="PANTHER" id="PTHR12604">
    <property type="entry name" value="KU AUTOANTIGEN DNA HELICASE"/>
    <property type="match status" value="1"/>
</dbReference>
<comment type="caution">
    <text evidence="13">The sequence shown here is derived from an EMBL/GenBank/DDBJ whole genome shotgun (WGS) entry which is preliminary data.</text>
</comment>
<evidence type="ECO:0000256" key="9">
    <source>
        <dbReference type="ARBA" id="ARBA00023204"/>
    </source>
</evidence>
<feature type="region of interest" description="Disordered" evidence="11">
    <location>
        <begin position="232"/>
        <end position="271"/>
    </location>
</feature>
<keyword evidence="6" id="KW-0067">ATP-binding</keyword>
<evidence type="ECO:0000256" key="5">
    <source>
        <dbReference type="ARBA" id="ARBA00022806"/>
    </source>
</evidence>
<keyword evidence="3" id="KW-0227">DNA damage</keyword>
<evidence type="ECO:0000256" key="6">
    <source>
        <dbReference type="ARBA" id="ARBA00022840"/>
    </source>
</evidence>
<evidence type="ECO:0000259" key="12">
    <source>
        <dbReference type="PROSITE" id="PS50800"/>
    </source>
</evidence>
<keyword evidence="7" id="KW-0238">DNA-binding</keyword>
<proteinExistence type="predicted"/>
<dbReference type="SMART" id="SM00559">
    <property type="entry name" value="Ku78"/>
    <property type="match status" value="1"/>
</dbReference>
<keyword evidence="9" id="KW-0234">DNA repair</keyword>
<dbReference type="PROSITE" id="PS50800">
    <property type="entry name" value="SAP"/>
    <property type="match status" value="1"/>
</dbReference>
<reference evidence="13 14" key="1">
    <citation type="submission" date="2024-10" db="EMBL/GenBank/DDBJ databases">
        <title>Updated reference genomes for cyclostephanoid diatoms.</title>
        <authorList>
            <person name="Roberts W.R."/>
            <person name="Alverson A.J."/>
        </authorList>
    </citation>
    <scope>NUCLEOTIDE SEQUENCE [LARGE SCALE GENOMIC DNA]</scope>
    <source>
        <strain evidence="13 14">AJA228-03</strain>
    </source>
</reference>
<dbReference type="AlphaFoldDB" id="A0ABD3RGV4"/>
<comment type="subcellular location">
    <subcellularLocation>
        <location evidence="1">Nucleus</location>
    </subcellularLocation>
</comment>
<dbReference type="GO" id="GO:0016787">
    <property type="term" value="F:hydrolase activity"/>
    <property type="evidence" value="ECO:0007669"/>
    <property type="project" value="UniProtKB-KW"/>
</dbReference>
<evidence type="ECO:0000256" key="1">
    <source>
        <dbReference type="ARBA" id="ARBA00004123"/>
    </source>
</evidence>
<dbReference type="SMART" id="SM00513">
    <property type="entry name" value="SAP"/>
    <property type="match status" value="1"/>
</dbReference>
<evidence type="ECO:0000256" key="7">
    <source>
        <dbReference type="ARBA" id="ARBA00023125"/>
    </source>
</evidence>
<feature type="compositionally biased region" description="Acidic residues" evidence="11">
    <location>
        <begin position="184"/>
        <end position="200"/>
    </location>
</feature>
<feature type="region of interest" description="Disordered" evidence="11">
    <location>
        <begin position="166"/>
        <end position="203"/>
    </location>
</feature>
<sequence>MHSHLTRCFSLPAAAVAQHFFVYLPIPTFSCHRHVRNRPCEKQLDFEGGDPFDDEYDDVDGAGGDAIGHYGAEHVLLLFDCYPSMFEQYVPCHRPPSSNDDDPPGEDYDDDEEEEEDVGVVHYSPMDLATMAAHRLLRSKVRDVAETKSGKRDGVGVLLFGCDPNRRRGRGRKRPGGVGGGCNDEIDDDDDDCEGNDDDPLPTTHELIELAAPGTEQVLIIQECIPNRGRRRRRDLRDEFSSVPHRKKDDEGPGVGGGGKEEEEEEVSSLQRGLTAALKIFSSAKFVRSSTPASKQPPDSKAVWIFTNQDDPCRGNDVQRMRMSMLRRDCQEAGVAIHLLPMPKPPSSSLGPKEIGSFDRNIFYNDLVTDPNDVDETTMDSSDDNDEKKLPAPVVNIDAILEKFVLGTRKRRKYATLPLLLPGWGGDDAGDCPGIMLDLYGVVQVRNKPQKVSVHQENNKMTIRRTIRIIAESGEEVPPENIHHFADFCGRVSLPPENVVTMKRLSNSLDKAGLVVHGFRAMKFLNATNLISNAVLAIANDFRVRGSGRALYNLKRSMRKKSVFAVGELLLRATATSRMVALVPRDDDSDWFVITQLPFREDVRDVHDRDIGLADRDSVEAAKRLISKCTLRFDDFASCLPENPYLKHFFGYLESVSLGNRLGPVDDDTRMDVRSMMKNANEEIKSFSSILPEDEQPVKIGRKRKAPPPSSRDQYLKNESIGQEWIDMYRNGSINDLKNDELKAFLKSQGERLSGNKKDLVERVHRHVERELFKE</sequence>
<evidence type="ECO:0000313" key="14">
    <source>
        <dbReference type="Proteomes" id="UP001530377"/>
    </source>
</evidence>
<evidence type="ECO:0000313" key="13">
    <source>
        <dbReference type="EMBL" id="KAL3811582.1"/>
    </source>
</evidence>
<dbReference type="SUPFAM" id="SSF53300">
    <property type="entry name" value="vWA-like"/>
    <property type="match status" value="1"/>
</dbReference>
<gene>
    <name evidence="13" type="ORF">ACHAXA_006867</name>
</gene>
<dbReference type="EMBL" id="JALLPB020000252">
    <property type="protein sequence ID" value="KAL3811582.1"/>
    <property type="molecule type" value="Genomic_DNA"/>
</dbReference>
<dbReference type="Pfam" id="PF02037">
    <property type="entry name" value="SAP"/>
    <property type="match status" value="1"/>
</dbReference>
<dbReference type="SUPFAM" id="SSF68906">
    <property type="entry name" value="SAP domain"/>
    <property type="match status" value="1"/>
</dbReference>
<keyword evidence="8" id="KW-0233">DNA recombination</keyword>
<dbReference type="InterPro" id="IPR003034">
    <property type="entry name" value="SAP_dom"/>
</dbReference>
<dbReference type="GO" id="GO:0005634">
    <property type="term" value="C:nucleus"/>
    <property type="evidence" value="ECO:0007669"/>
    <property type="project" value="UniProtKB-SubCell"/>
</dbReference>
<evidence type="ECO:0000256" key="8">
    <source>
        <dbReference type="ARBA" id="ARBA00023172"/>
    </source>
</evidence>
<keyword evidence="4" id="KW-0378">Hydrolase</keyword>
<evidence type="ECO:0000256" key="2">
    <source>
        <dbReference type="ARBA" id="ARBA00022741"/>
    </source>
</evidence>
<dbReference type="GO" id="GO:0006281">
    <property type="term" value="P:DNA repair"/>
    <property type="evidence" value="ECO:0007669"/>
    <property type="project" value="UniProtKB-KW"/>
</dbReference>
<dbReference type="InterPro" id="IPR036465">
    <property type="entry name" value="vWFA_dom_sf"/>
</dbReference>
<evidence type="ECO:0000256" key="11">
    <source>
        <dbReference type="SAM" id="MobiDB-lite"/>
    </source>
</evidence>
<dbReference type="InterPro" id="IPR036361">
    <property type="entry name" value="SAP_dom_sf"/>
</dbReference>
<dbReference type="InterPro" id="IPR006164">
    <property type="entry name" value="DNA_bd_Ku70/Ku80"/>
</dbReference>
<feature type="domain" description="SAP" evidence="12">
    <location>
        <begin position="734"/>
        <end position="768"/>
    </location>
</feature>
<evidence type="ECO:0000256" key="3">
    <source>
        <dbReference type="ARBA" id="ARBA00022763"/>
    </source>
</evidence>
<name>A0ABD3RGV4_9STRA</name>
<dbReference type="SUPFAM" id="SSF100939">
    <property type="entry name" value="SPOC domain-like"/>
    <property type="match status" value="1"/>
</dbReference>
<dbReference type="PANTHER" id="PTHR12604:SF2">
    <property type="entry name" value="X-RAY REPAIR CROSS-COMPLEMENTING PROTEIN 6"/>
    <property type="match status" value="1"/>
</dbReference>
<keyword evidence="10" id="KW-0539">Nucleus</keyword>
<dbReference type="GO" id="GO:0005524">
    <property type="term" value="F:ATP binding"/>
    <property type="evidence" value="ECO:0007669"/>
    <property type="project" value="UniProtKB-KW"/>
</dbReference>
<dbReference type="InterPro" id="IPR016194">
    <property type="entry name" value="SPOC-like_C_dom_sf"/>
</dbReference>
<keyword evidence="5" id="KW-0347">Helicase</keyword>
<dbReference type="Gene3D" id="1.10.1600.10">
    <property type="match status" value="1"/>
</dbReference>
<dbReference type="GO" id="GO:0006310">
    <property type="term" value="P:DNA recombination"/>
    <property type="evidence" value="ECO:0007669"/>
    <property type="project" value="UniProtKB-KW"/>
</dbReference>
<dbReference type="Pfam" id="PF02735">
    <property type="entry name" value="Ku"/>
    <property type="match status" value="1"/>
</dbReference>
<dbReference type="Gene3D" id="1.10.720.30">
    <property type="entry name" value="SAP domain"/>
    <property type="match status" value="1"/>
</dbReference>
<feature type="region of interest" description="Disordered" evidence="11">
    <location>
        <begin position="92"/>
        <end position="117"/>
    </location>
</feature>
<feature type="region of interest" description="Disordered" evidence="11">
    <location>
        <begin position="696"/>
        <end position="717"/>
    </location>
</feature>
<organism evidence="13 14">
    <name type="scientific">Cyclostephanos tholiformis</name>
    <dbReference type="NCBI Taxonomy" id="382380"/>
    <lineage>
        <taxon>Eukaryota</taxon>
        <taxon>Sar</taxon>
        <taxon>Stramenopiles</taxon>
        <taxon>Ochrophyta</taxon>
        <taxon>Bacillariophyta</taxon>
        <taxon>Coscinodiscophyceae</taxon>
        <taxon>Thalassiosirophycidae</taxon>
        <taxon>Stephanodiscales</taxon>
        <taxon>Stephanodiscaceae</taxon>
        <taxon>Cyclostephanos</taxon>
    </lineage>
</organism>
<dbReference type="Gene3D" id="3.40.50.410">
    <property type="entry name" value="von Willebrand factor, type A domain"/>
    <property type="match status" value="1"/>
</dbReference>
<dbReference type="GO" id="GO:0003677">
    <property type="term" value="F:DNA binding"/>
    <property type="evidence" value="ECO:0007669"/>
    <property type="project" value="UniProtKB-KW"/>
</dbReference>
<dbReference type="GO" id="GO:0004386">
    <property type="term" value="F:helicase activity"/>
    <property type="evidence" value="ECO:0007669"/>
    <property type="project" value="UniProtKB-KW"/>
</dbReference>
<keyword evidence="14" id="KW-1185">Reference proteome</keyword>
<evidence type="ECO:0000256" key="4">
    <source>
        <dbReference type="ARBA" id="ARBA00022801"/>
    </source>
</evidence>